<dbReference type="EMBL" id="FNCS01000009">
    <property type="protein sequence ID" value="SDG83993.1"/>
    <property type="molecule type" value="Genomic_DNA"/>
</dbReference>
<organism evidence="2 3">
    <name type="scientific">Pelagibacterium luteolum</name>
    <dbReference type="NCBI Taxonomy" id="440168"/>
    <lineage>
        <taxon>Bacteria</taxon>
        <taxon>Pseudomonadati</taxon>
        <taxon>Pseudomonadota</taxon>
        <taxon>Alphaproteobacteria</taxon>
        <taxon>Hyphomicrobiales</taxon>
        <taxon>Devosiaceae</taxon>
        <taxon>Pelagibacterium</taxon>
    </lineage>
</organism>
<sequence>MKSVLKAIASALAALPRFVWQRVCIAGEWISQLIALPALPLEEAAQNESGERAQPDEHLDAVRQVAALLYSDRVPTPDLVGKLSQQEMLWLSACNQEMLRSIARAKDPELSAHIKGRKSLKGVLINDAPTIAEYLRDGEYENAPQNLGRRSNTHSQPDRLTIRPGSDLRPFLLAAMLPRTDLKQ</sequence>
<name>A0A1G7XIN8_9HYPH</name>
<protein>
    <submittedName>
        <fullName evidence="2">Uncharacterized protein</fullName>
    </submittedName>
</protein>
<feature type="region of interest" description="Disordered" evidence="1">
    <location>
        <begin position="142"/>
        <end position="165"/>
    </location>
</feature>
<gene>
    <name evidence="2" type="ORF">SAMN04487974_109139</name>
</gene>
<dbReference type="STRING" id="440168.SAMN04487974_109139"/>
<evidence type="ECO:0000256" key="1">
    <source>
        <dbReference type="SAM" id="MobiDB-lite"/>
    </source>
</evidence>
<reference evidence="2 3" key="1">
    <citation type="submission" date="2016-10" db="EMBL/GenBank/DDBJ databases">
        <authorList>
            <person name="de Groot N.N."/>
        </authorList>
    </citation>
    <scope>NUCLEOTIDE SEQUENCE [LARGE SCALE GENOMIC DNA]</scope>
    <source>
        <strain evidence="2 3">CGMCC 1.10267</strain>
    </source>
</reference>
<evidence type="ECO:0000313" key="3">
    <source>
        <dbReference type="Proteomes" id="UP000199495"/>
    </source>
</evidence>
<dbReference type="Proteomes" id="UP000199495">
    <property type="component" value="Unassembled WGS sequence"/>
</dbReference>
<evidence type="ECO:0000313" key="2">
    <source>
        <dbReference type="EMBL" id="SDG83993.1"/>
    </source>
</evidence>
<feature type="compositionally biased region" description="Polar residues" evidence="1">
    <location>
        <begin position="143"/>
        <end position="155"/>
    </location>
</feature>
<accession>A0A1G7XIN8</accession>
<keyword evidence="3" id="KW-1185">Reference proteome</keyword>
<proteinExistence type="predicted"/>
<dbReference type="AlphaFoldDB" id="A0A1G7XIN8"/>